<dbReference type="PANTHER" id="PTHR43781:SF1">
    <property type="entry name" value="SACCHAROPINE DEHYDROGENASE"/>
    <property type="match status" value="1"/>
</dbReference>
<evidence type="ECO:0000313" key="2">
    <source>
        <dbReference type="EMBL" id="SDU15695.1"/>
    </source>
</evidence>
<dbReference type="Proteomes" id="UP000243232">
    <property type="component" value="Chromosome I"/>
</dbReference>
<keyword evidence="3" id="KW-1185">Reference proteome</keyword>
<dbReference type="PANTHER" id="PTHR43781">
    <property type="entry name" value="SACCHAROPINE DEHYDROGENASE"/>
    <property type="match status" value="1"/>
</dbReference>
<dbReference type="InterPro" id="IPR005097">
    <property type="entry name" value="Sacchrp_dh_NADP-bd"/>
</dbReference>
<dbReference type="OrthoDB" id="4420885at2"/>
<evidence type="ECO:0000259" key="1">
    <source>
        <dbReference type="Pfam" id="PF03435"/>
    </source>
</evidence>
<gene>
    <name evidence="2" type="ORF">SAMN05216296_2110</name>
</gene>
<dbReference type="Pfam" id="PF03435">
    <property type="entry name" value="Sacchrp_dh_NADP"/>
    <property type="match status" value="1"/>
</dbReference>
<evidence type="ECO:0000313" key="3">
    <source>
        <dbReference type="Proteomes" id="UP000243232"/>
    </source>
</evidence>
<protein>
    <submittedName>
        <fullName evidence="2">Uncharacterized conserved protein</fullName>
    </submittedName>
</protein>
<accession>A0A1H2G7W5</accession>
<proteinExistence type="predicted"/>
<dbReference type="Gene3D" id="3.40.50.720">
    <property type="entry name" value="NAD(P)-binding Rossmann-like Domain"/>
    <property type="match status" value="1"/>
</dbReference>
<sequence length="350" mass="37457">MSVLLIYGANGYTGRQIAAAALARGLQPIVAGRNPAQIAAIGRQLDLPQRSFDLHDPQAVRQGLAGVSVVLHCAGPFSATAQPMLDGCIAAGAHYLDITGEYQVMDAIAARNAELQQAGIMAMSGTGMDVVPSDCLAAHMQRRLPDATSLELYIRALERLSPGTASTFVENMGLPNLVRENGVLVERPAGADRRLVDFQGKRVKLVGLPWGDISSAWHTTGIPDIAVYMSLMPGAAPMMRLGGFFPGMLQRPGVQRFFMAQARRWISGPSAAYQSGQTAEFIAVASNARGQQCRTYLQVKEGYAFTVDSAVEIAMRVLAGKLQPGFRTPGGLFGPDFVLELQGSRRIDLD</sequence>
<dbReference type="RefSeq" id="WP_090194771.1">
    <property type="nucleotide sequence ID" value="NZ_LT629785.1"/>
</dbReference>
<dbReference type="AlphaFoldDB" id="A0A1H2G7W5"/>
<organism evidence="2 3">
    <name type="scientific">Pseudomonas pohangensis</name>
    <dbReference type="NCBI Taxonomy" id="364197"/>
    <lineage>
        <taxon>Bacteria</taxon>
        <taxon>Pseudomonadati</taxon>
        <taxon>Pseudomonadota</taxon>
        <taxon>Gammaproteobacteria</taxon>
        <taxon>Pseudomonadales</taxon>
        <taxon>Pseudomonadaceae</taxon>
        <taxon>Pseudomonas</taxon>
    </lineage>
</organism>
<feature type="domain" description="Saccharopine dehydrogenase NADP binding" evidence="1">
    <location>
        <begin position="5"/>
        <end position="123"/>
    </location>
</feature>
<name>A0A1H2G7W5_9PSED</name>
<dbReference type="STRING" id="364197.SAMN05216296_2110"/>
<reference evidence="3" key="1">
    <citation type="submission" date="2016-10" db="EMBL/GenBank/DDBJ databases">
        <authorList>
            <person name="Varghese N."/>
            <person name="Submissions S."/>
        </authorList>
    </citation>
    <scope>NUCLEOTIDE SEQUENCE [LARGE SCALE GENOMIC DNA]</scope>
    <source>
        <strain evidence="3">DSM 17875</strain>
    </source>
</reference>
<dbReference type="EMBL" id="LT629785">
    <property type="protein sequence ID" value="SDU15695.1"/>
    <property type="molecule type" value="Genomic_DNA"/>
</dbReference>
<dbReference type="InterPro" id="IPR036291">
    <property type="entry name" value="NAD(P)-bd_dom_sf"/>
</dbReference>
<dbReference type="SUPFAM" id="SSF51735">
    <property type="entry name" value="NAD(P)-binding Rossmann-fold domains"/>
    <property type="match status" value="1"/>
</dbReference>